<feature type="region of interest" description="Disordered" evidence="1">
    <location>
        <begin position="193"/>
        <end position="212"/>
    </location>
</feature>
<dbReference type="InterPro" id="IPR016181">
    <property type="entry name" value="Acyl_CoA_acyltransferase"/>
</dbReference>
<feature type="compositionally biased region" description="Polar residues" evidence="1">
    <location>
        <begin position="201"/>
        <end position="212"/>
    </location>
</feature>
<evidence type="ECO:0008006" key="4">
    <source>
        <dbReference type="Google" id="ProtNLM"/>
    </source>
</evidence>
<sequence length="212" mass="24581">MKSYTSRWRAYHDTAYSSNRQANIETGQISQHSLSLRFYSVITHVQDSSLDYLCTVNFDTHFAIGVLINENGKWHGVASGRFIQDDLCLEEAEWAALVVDSKHGHKIGSCILYYLSVMAQHYGINRLMALVHPENYCVLHWMKNYYWVFSTPIYPAWIASEEARESLEKAARGQSETSEEIREQLRKDVQNLAQYKKSTKDQQSYLNSRKKV</sequence>
<organism evidence="2">
    <name type="scientific">Blastocystis hominis</name>
    <dbReference type="NCBI Taxonomy" id="12968"/>
    <lineage>
        <taxon>Eukaryota</taxon>
        <taxon>Sar</taxon>
        <taxon>Stramenopiles</taxon>
        <taxon>Bigyra</taxon>
        <taxon>Opalozoa</taxon>
        <taxon>Opalinata</taxon>
        <taxon>Blastocystidae</taxon>
        <taxon>Blastocystis</taxon>
    </lineage>
</organism>
<dbReference type="AlphaFoldDB" id="D8LZ37"/>
<dbReference type="RefSeq" id="XP_012895124.1">
    <property type="nucleotide sequence ID" value="XM_013039670.1"/>
</dbReference>
<accession>D8LZ37</accession>
<dbReference type="GeneID" id="24922367"/>
<keyword evidence="3" id="KW-1185">Reference proteome</keyword>
<reference evidence="2" key="1">
    <citation type="submission" date="2010-02" db="EMBL/GenBank/DDBJ databases">
        <title>Sequencing and annotation of the Blastocystis hominis genome.</title>
        <authorList>
            <person name="Wincker P."/>
        </authorList>
    </citation>
    <scope>NUCLEOTIDE SEQUENCE</scope>
    <source>
        <strain evidence="2">Singapore isolate B</strain>
    </source>
</reference>
<evidence type="ECO:0000256" key="1">
    <source>
        <dbReference type="SAM" id="MobiDB-lite"/>
    </source>
</evidence>
<protein>
    <recommendedName>
        <fullName evidence="4">N-acetyltransferase domain-containing protein</fullName>
    </recommendedName>
</protein>
<evidence type="ECO:0000313" key="3">
    <source>
        <dbReference type="Proteomes" id="UP000008312"/>
    </source>
</evidence>
<dbReference type="InParanoid" id="D8LZ37"/>
<name>D8LZ37_BLAHO</name>
<evidence type="ECO:0000313" key="2">
    <source>
        <dbReference type="EMBL" id="CBK21076.2"/>
    </source>
</evidence>
<dbReference type="OrthoDB" id="10404684at2759"/>
<dbReference type="Gene3D" id="3.40.630.30">
    <property type="match status" value="1"/>
</dbReference>
<proteinExistence type="predicted"/>
<gene>
    <name evidence="2" type="ORF">GSBLH_T00006242001</name>
</gene>
<dbReference type="Proteomes" id="UP000008312">
    <property type="component" value="Unassembled WGS sequence"/>
</dbReference>
<dbReference type="EMBL" id="FN668640">
    <property type="protein sequence ID" value="CBK21076.2"/>
    <property type="molecule type" value="Genomic_DNA"/>
</dbReference>
<dbReference type="SUPFAM" id="SSF55729">
    <property type="entry name" value="Acyl-CoA N-acyltransferases (Nat)"/>
    <property type="match status" value="1"/>
</dbReference>